<dbReference type="PANTHER" id="PTHR37170:SF1">
    <property type="entry name" value="GLUTAREDOXIN-LIKE PROTEIN"/>
    <property type="match status" value="1"/>
</dbReference>
<feature type="domain" description="Thioredoxin-like fold" evidence="1">
    <location>
        <begin position="80"/>
        <end position="156"/>
    </location>
</feature>
<name>T1AG11_9ZZZZ</name>
<comment type="caution">
    <text evidence="2">The sequence shown here is derived from an EMBL/GenBank/DDBJ whole genome shotgun (WGS) entry which is preliminary data.</text>
</comment>
<dbReference type="SUPFAM" id="SSF52833">
    <property type="entry name" value="Thioredoxin-like"/>
    <property type="match status" value="2"/>
</dbReference>
<dbReference type="CDD" id="cd02973">
    <property type="entry name" value="TRX_GRX_like"/>
    <property type="match status" value="1"/>
</dbReference>
<proteinExistence type="predicted"/>
<evidence type="ECO:0000259" key="1">
    <source>
        <dbReference type="Pfam" id="PF13192"/>
    </source>
</evidence>
<evidence type="ECO:0000313" key="2">
    <source>
        <dbReference type="EMBL" id="EQD59441.1"/>
    </source>
</evidence>
<dbReference type="EMBL" id="AUZZ01002659">
    <property type="protein sequence ID" value="EQD59441.1"/>
    <property type="molecule type" value="Genomic_DNA"/>
</dbReference>
<accession>T1AG11</accession>
<organism evidence="2">
    <name type="scientific">mine drainage metagenome</name>
    <dbReference type="NCBI Taxonomy" id="410659"/>
    <lineage>
        <taxon>unclassified sequences</taxon>
        <taxon>metagenomes</taxon>
        <taxon>ecological metagenomes</taxon>
    </lineage>
</organism>
<dbReference type="NCBIfam" id="TIGR02187">
    <property type="entry name" value="PDO_seleno_TRX"/>
    <property type="match status" value="1"/>
</dbReference>
<dbReference type="InterPro" id="IPR012336">
    <property type="entry name" value="Thioredoxin-like_fold"/>
</dbReference>
<dbReference type="AlphaFoldDB" id="T1AG11"/>
<protein>
    <submittedName>
        <fullName evidence="2">Glutaredoxin-like protein</fullName>
    </submittedName>
</protein>
<sequence length="162" mass="18282">MKLKVYDMRTDRKEAIFLAVDKTPAIVLWGKNSHGVYYFGIPAQYEFSSLLEDIVDISKGTTRLAEETRARLKSISKPVDIKVFVTPMCPYCPKAVRMAHQFAMENKNIKASMIEATEFEEMSKAYDVMAVPKIVINDKASFEGALPEEMFLQQVMDAAKGS</sequence>
<gene>
    <name evidence="2" type="ORF">B2A_03988</name>
</gene>
<dbReference type="PROSITE" id="PS51354">
    <property type="entry name" value="GLUTAREDOXIN_2"/>
    <property type="match status" value="1"/>
</dbReference>
<reference evidence="2" key="2">
    <citation type="journal article" date="2014" name="ISME J.">
        <title>Microbial stratification in low pH oxic and suboxic macroscopic growths along an acid mine drainage.</title>
        <authorList>
            <person name="Mendez-Garcia C."/>
            <person name="Mesa V."/>
            <person name="Sprenger R.R."/>
            <person name="Richter M."/>
            <person name="Diez M.S."/>
            <person name="Solano J."/>
            <person name="Bargiela R."/>
            <person name="Golyshina O.V."/>
            <person name="Manteca A."/>
            <person name="Ramos J.L."/>
            <person name="Gallego J.R."/>
            <person name="Llorente I."/>
            <person name="Martins Dos Santos V.A."/>
            <person name="Jensen O.N."/>
            <person name="Pelaez A.I."/>
            <person name="Sanchez J."/>
            <person name="Ferrer M."/>
        </authorList>
    </citation>
    <scope>NUCLEOTIDE SEQUENCE</scope>
</reference>
<dbReference type="InterPro" id="IPR036249">
    <property type="entry name" value="Thioredoxin-like_sf"/>
</dbReference>
<dbReference type="Pfam" id="PF13192">
    <property type="entry name" value="Thioredoxin_3"/>
    <property type="match status" value="1"/>
</dbReference>
<dbReference type="PANTHER" id="PTHR37170">
    <property type="entry name" value="GLUTAREDOXIN-RELATED"/>
    <property type="match status" value="1"/>
</dbReference>
<dbReference type="Gene3D" id="3.40.30.80">
    <property type="match status" value="1"/>
</dbReference>
<dbReference type="InterPro" id="IPR011903">
    <property type="entry name" value="TON_0319-like"/>
</dbReference>
<reference evidence="2" key="1">
    <citation type="submission" date="2013-08" db="EMBL/GenBank/DDBJ databases">
        <authorList>
            <person name="Mendez C."/>
            <person name="Richter M."/>
            <person name="Ferrer M."/>
            <person name="Sanchez J."/>
        </authorList>
    </citation>
    <scope>NUCLEOTIDE SEQUENCE</scope>
</reference>